<organism evidence="2 3">
    <name type="scientific">Paenibacillus lacisoli</name>
    <dbReference type="NCBI Taxonomy" id="3064525"/>
    <lineage>
        <taxon>Bacteria</taxon>
        <taxon>Bacillati</taxon>
        <taxon>Bacillota</taxon>
        <taxon>Bacilli</taxon>
        <taxon>Bacillales</taxon>
        <taxon>Paenibacillaceae</taxon>
        <taxon>Paenibacillus</taxon>
    </lineage>
</organism>
<dbReference type="EMBL" id="JAUQTB010000004">
    <property type="protein sequence ID" value="MDO7906777.1"/>
    <property type="molecule type" value="Genomic_DNA"/>
</dbReference>
<dbReference type="InterPro" id="IPR000182">
    <property type="entry name" value="GNAT_dom"/>
</dbReference>
<keyword evidence="3" id="KW-1185">Reference proteome</keyword>
<reference evidence="2 3" key="1">
    <citation type="submission" date="2023-07" db="EMBL/GenBank/DDBJ databases">
        <title>Paenibacillus sp. JX-17 nov. isolated from soil.</title>
        <authorList>
            <person name="Wan Y."/>
            <person name="Liu B."/>
        </authorList>
    </citation>
    <scope>NUCLEOTIDE SEQUENCE [LARGE SCALE GENOMIC DNA]</scope>
    <source>
        <strain evidence="2 3">JX-17</strain>
    </source>
</reference>
<dbReference type="RefSeq" id="WP_305023972.1">
    <property type="nucleotide sequence ID" value="NZ_JAUQTB010000004.1"/>
</dbReference>
<evidence type="ECO:0000259" key="1">
    <source>
        <dbReference type="PROSITE" id="PS51186"/>
    </source>
</evidence>
<gene>
    <name evidence="2" type="ORF">Q5741_10110</name>
</gene>
<dbReference type="Proteomes" id="UP001240171">
    <property type="component" value="Unassembled WGS sequence"/>
</dbReference>
<comment type="caution">
    <text evidence="2">The sequence shown here is derived from an EMBL/GenBank/DDBJ whole genome shotgun (WGS) entry which is preliminary data.</text>
</comment>
<dbReference type="InterPro" id="IPR016181">
    <property type="entry name" value="Acyl_CoA_acyltransferase"/>
</dbReference>
<name>A0ABT9CFQ7_9BACL</name>
<feature type="domain" description="N-acetyltransferase" evidence="1">
    <location>
        <begin position="118"/>
        <end position="257"/>
    </location>
</feature>
<dbReference type="CDD" id="cd04301">
    <property type="entry name" value="NAT_SF"/>
    <property type="match status" value="1"/>
</dbReference>
<dbReference type="Pfam" id="PF00583">
    <property type="entry name" value="Acetyltransf_1"/>
    <property type="match status" value="1"/>
</dbReference>
<dbReference type="Gene3D" id="3.40.630.30">
    <property type="match status" value="1"/>
</dbReference>
<sequence>MLNVRELLMLDISYLGAFSKRKDTSWGPFFYNENQPGYYDSNHAHIVDECRNPQLMPDEIIQFYQAKKIVPRLYIYNVEVQQKLIHELKIRGFGYEELDSPIQLWNNQVIEIRNNKHVVIEVVTDENYQEALDVEGSIKEFGGKESIEKVYREQFNHPFFTHYLLRYDGVPCSTACIFEDEKHIRMESVATVEEYRGKGLIGELIHYIQKEVENRGVKQLWVYPINDWVGKLYEKYGFQTVINLTMGHAFLSGKRINEIRN</sequence>
<proteinExistence type="predicted"/>
<dbReference type="SUPFAM" id="SSF55729">
    <property type="entry name" value="Acyl-CoA N-acyltransferases (Nat)"/>
    <property type="match status" value="1"/>
</dbReference>
<protein>
    <submittedName>
        <fullName evidence="2">GNAT family N-acetyltransferase</fullName>
    </submittedName>
</protein>
<evidence type="ECO:0000313" key="3">
    <source>
        <dbReference type="Proteomes" id="UP001240171"/>
    </source>
</evidence>
<dbReference type="PROSITE" id="PS51186">
    <property type="entry name" value="GNAT"/>
    <property type="match status" value="1"/>
</dbReference>
<accession>A0ABT9CFQ7</accession>
<evidence type="ECO:0000313" key="2">
    <source>
        <dbReference type="EMBL" id="MDO7906777.1"/>
    </source>
</evidence>